<reference evidence="1" key="1">
    <citation type="submission" date="2020-10" db="EMBL/GenBank/DDBJ databases">
        <authorList>
            <person name="Castelo-Branco R."/>
            <person name="Eusebio N."/>
            <person name="Adriana R."/>
            <person name="Vieira A."/>
            <person name="Brugerolle De Fraissinette N."/>
            <person name="Rezende De Castro R."/>
            <person name="Schneider M.P."/>
            <person name="Vasconcelos V."/>
            <person name="Leao P.N."/>
        </authorList>
    </citation>
    <scope>NUCLEOTIDE SEQUENCE</scope>
    <source>
        <strain evidence="1">LEGE 11467</strain>
    </source>
</reference>
<keyword evidence="2" id="KW-1185">Reference proteome</keyword>
<evidence type="ECO:0000313" key="2">
    <source>
        <dbReference type="Proteomes" id="UP000621799"/>
    </source>
</evidence>
<dbReference type="Proteomes" id="UP000621799">
    <property type="component" value="Unassembled WGS sequence"/>
</dbReference>
<accession>A0A928W0E4</accession>
<dbReference type="EMBL" id="JADEXN010000139">
    <property type="protein sequence ID" value="MBE9040995.1"/>
    <property type="molecule type" value="Genomic_DNA"/>
</dbReference>
<name>A0A928W0E4_9CYAN</name>
<gene>
    <name evidence="1" type="ORF">IQ235_09405</name>
</gene>
<dbReference type="RefSeq" id="WP_264321225.1">
    <property type="nucleotide sequence ID" value="NZ_JADEXN010000139.1"/>
</dbReference>
<sequence>MTTLRHTDIATAISALDIAIGICKDYPSSSVIDARIARYSRLRDLLKGAQQGRKRRLSEAEKYRQI</sequence>
<evidence type="ECO:0000313" key="1">
    <source>
        <dbReference type="EMBL" id="MBE9040995.1"/>
    </source>
</evidence>
<dbReference type="AlphaFoldDB" id="A0A928W0E4"/>
<proteinExistence type="predicted"/>
<comment type="caution">
    <text evidence="1">The sequence shown here is derived from an EMBL/GenBank/DDBJ whole genome shotgun (WGS) entry which is preliminary data.</text>
</comment>
<protein>
    <submittedName>
        <fullName evidence="1">Uncharacterized protein</fullName>
    </submittedName>
</protein>
<organism evidence="1 2">
    <name type="scientific">Zarconia navalis LEGE 11467</name>
    <dbReference type="NCBI Taxonomy" id="1828826"/>
    <lineage>
        <taxon>Bacteria</taxon>
        <taxon>Bacillati</taxon>
        <taxon>Cyanobacteriota</taxon>
        <taxon>Cyanophyceae</taxon>
        <taxon>Oscillatoriophycideae</taxon>
        <taxon>Oscillatoriales</taxon>
        <taxon>Oscillatoriales incertae sedis</taxon>
        <taxon>Zarconia</taxon>
        <taxon>Zarconia navalis</taxon>
    </lineage>
</organism>